<dbReference type="EMBL" id="MU005620">
    <property type="protein sequence ID" value="KAF2677659.1"/>
    <property type="molecule type" value="Genomic_DNA"/>
</dbReference>
<feature type="chain" id="PRO_5026281031" description="Mid2 domain-containing protein" evidence="3">
    <location>
        <begin position="20"/>
        <end position="193"/>
    </location>
</feature>
<protein>
    <recommendedName>
        <fullName evidence="6">Mid2 domain-containing protein</fullName>
    </recommendedName>
</protein>
<feature type="signal peptide" evidence="3">
    <location>
        <begin position="1"/>
        <end position="19"/>
    </location>
</feature>
<evidence type="ECO:0000256" key="1">
    <source>
        <dbReference type="SAM" id="MobiDB-lite"/>
    </source>
</evidence>
<dbReference type="AlphaFoldDB" id="A0A6G1IID3"/>
<feature type="compositionally biased region" description="Polar residues" evidence="1">
    <location>
        <begin position="148"/>
        <end position="176"/>
    </location>
</feature>
<feature type="region of interest" description="Disordered" evidence="1">
    <location>
        <begin position="109"/>
        <end position="193"/>
    </location>
</feature>
<keyword evidence="3" id="KW-0732">Signal</keyword>
<keyword evidence="2" id="KW-0472">Membrane</keyword>
<feature type="compositionally biased region" description="Polar residues" evidence="1">
    <location>
        <begin position="38"/>
        <end position="49"/>
    </location>
</feature>
<reference evidence="4" key="1">
    <citation type="journal article" date="2020" name="Stud. Mycol.">
        <title>101 Dothideomycetes genomes: a test case for predicting lifestyles and emergence of pathogens.</title>
        <authorList>
            <person name="Haridas S."/>
            <person name="Albert R."/>
            <person name="Binder M."/>
            <person name="Bloem J."/>
            <person name="Labutti K."/>
            <person name="Salamov A."/>
            <person name="Andreopoulos B."/>
            <person name="Baker S."/>
            <person name="Barry K."/>
            <person name="Bills G."/>
            <person name="Bluhm B."/>
            <person name="Cannon C."/>
            <person name="Castanera R."/>
            <person name="Culley D."/>
            <person name="Daum C."/>
            <person name="Ezra D."/>
            <person name="Gonzalez J."/>
            <person name="Henrissat B."/>
            <person name="Kuo A."/>
            <person name="Liang C."/>
            <person name="Lipzen A."/>
            <person name="Lutzoni F."/>
            <person name="Magnuson J."/>
            <person name="Mondo S."/>
            <person name="Nolan M."/>
            <person name="Ohm R."/>
            <person name="Pangilinan J."/>
            <person name="Park H.-J."/>
            <person name="Ramirez L."/>
            <person name="Alfaro M."/>
            <person name="Sun H."/>
            <person name="Tritt A."/>
            <person name="Yoshinaga Y."/>
            <person name="Zwiers L.-H."/>
            <person name="Turgeon B."/>
            <person name="Goodwin S."/>
            <person name="Spatafora J."/>
            <person name="Crous P."/>
            <person name="Grigoriev I."/>
        </authorList>
    </citation>
    <scope>NUCLEOTIDE SEQUENCE</scope>
    <source>
        <strain evidence="4">CBS 122367</strain>
    </source>
</reference>
<keyword evidence="5" id="KW-1185">Reference proteome</keyword>
<feature type="region of interest" description="Disordered" evidence="1">
    <location>
        <begin position="38"/>
        <end position="78"/>
    </location>
</feature>
<evidence type="ECO:0000256" key="2">
    <source>
        <dbReference type="SAM" id="Phobius"/>
    </source>
</evidence>
<name>A0A6G1IID3_9PLEO</name>
<proteinExistence type="predicted"/>
<feature type="transmembrane region" description="Helical" evidence="2">
    <location>
        <begin position="84"/>
        <end position="106"/>
    </location>
</feature>
<accession>A0A6G1IID3</accession>
<gene>
    <name evidence="4" type="ORF">K458DRAFT_436410</name>
</gene>
<dbReference type="OrthoDB" id="3799469at2759"/>
<organism evidence="4 5">
    <name type="scientific">Lentithecium fluviatile CBS 122367</name>
    <dbReference type="NCBI Taxonomy" id="1168545"/>
    <lineage>
        <taxon>Eukaryota</taxon>
        <taxon>Fungi</taxon>
        <taxon>Dikarya</taxon>
        <taxon>Ascomycota</taxon>
        <taxon>Pezizomycotina</taxon>
        <taxon>Dothideomycetes</taxon>
        <taxon>Pleosporomycetidae</taxon>
        <taxon>Pleosporales</taxon>
        <taxon>Massarineae</taxon>
        <taxon>Lentitheciaceae</taxon>
        <taxon>Lentithecium</taxon>
    </lineage>
</organism>
<keyword evidence="2" id="KW-1133">Transmembrane helix</keyword>
<sequence>MQFGTLLALLLIGLSGIDATDAPNHYYSHILPRQNSASLTRSPWKSASHTPTRTRDSASASSSTPTATKVPRPKQTGLKKPAKIGIAVGVPLGVAAIGGAIAAYIVGKRRGRKRRVDDPTAGANKLIKDPSNELNISPPTPAVAELPTVTSQEFDGQRRGSSTWWNPFARSGSTKRGYTVPPNAPQSPQEMPA</sequence>
<evidence type="ECO:0008006" key="6">
    <source>
        <dbReference type="Google" id="ProtNLM"/>
    </source>
</evidence>
<feature type="compositionally biased region" description="Low complexity" evidence="1">
    <location>
        <begin position="57"/>
        <end position="68"/>
    </location>
</feature>
<evidence type="ECO:0000313" key="4">
    <source>
        <dbReference type="EMBL" id="KAF2677659.1"/>
    </source>
</evidence>
<dbReference type="Proteomes" id="UP000799291">
    <property type="component" value="Unassembled WGS sequence"/>
</dbReference>
<evidence type="ECO:0000256" key="3">
    <source>
        <dbReference type="SAM" id="SignalP"/>
    </source>
</evidence>
<keyword evidence="2" id="KW-0812">Transmembrane</keyword>
<evidence type="ECO:0000313" key="5">
    <source>
        <dbReference type="Proteomes" id="UP000799291"/>
    </source>
</evidence>